<evidence type="ECO:0000256" key="1">
    <source>
        <dbReference type="SAM" id="Phobius"/>
    </source>
</evidence>
<accession>A0A096AJ77</accession>
<protein>
    <submittedName>
        <fullName evidence="2">Uncharacterized protein</fullName>
    </submittedName>
</protein>
<keyword evidence="1" id="KW-0472">Membrane</keyword>
<gene>
    <name evidence="2" type="ORF">HMPREF0872_07660</name>
</gene>
<feature type="transmembrane region" description="Helical" evidence="1">
    <location>
        <begin position="6"/>
        <end position="24"/>
    </location>
</feature>
<dbReference type="AlphaFoldDB" id="A0A096AJ77"/>
<dbReference type="Proteomes" id="UP000029628">
    <property type="component" value="Unassembled WGS sequence"/>
</dbReference>
<comment type="caution">
    <text evidence="2">The sequence shown here is derived from an EMBL/GenBank/DDBJ whole genome shotgun (WGS) entry which is preliminary data.</text>
</comment>
<keyword evidence="1" id="KW-0812">Transmembrane</keyword>
<feature type="transmembrane region" description="Helical" evidence="1">
    <location>
        <begin position="45"/>
        <end position="63"/>
    </location>
</feature>
<evidence type="ECO:0000313" key="3">
    <source>
        <dbReference type="Proteomes" id="UP000029628"/>
    </source>
</evidence>
<dbReference type="RefSeq" id="WP_038153053.1">
    <property type="nucleotide sequence ID" value="NZ_JRNT01000032.1"/>
</dbReference>
<reference evidence="2 3" key="1">
    <citation type="submission" date="2014-07" db="EMBL/GenBank/DDBJ databases">
        <authorList>
            <person name="McCorrison J."/>
            <person name="Sanka R."/>
            <person name="Torralba M."/>
            <person name="Gillis M."/>
            <person name="Haft D.H."/>
            <person name="Methe B."/>
            <person name="Sutton G."/>
            <person name="Nelson K.E."/>
        </authorList>
    </citation>
    <scope>NUCLEOTIDE SEQUENCE [LARGE SCALE GENOMIC DNA]</scope>
    <source>
        <strain evidence="2 3">DNF00314</strain>
    </source>
</reference>
<proteinExistence type="predicted"/>
<feature type="transmembrane region" description="Helical" evidence="1">
    <location>
        <begin position="69"/>
        <end position="89"/>
    </location>
</feature>
<evidence type="ECO:0000313" key="2">
    <source>
        <dbReference type="EMBL" id="KGF46651.1"/>
    </source>
</evidence>
<sequence length="145" mass="17368">MSFDKIIIILLILLLIIYKIYKIHSGIYDKKKDIPYNHSLINIDIIYIFSLFLLAISCILIYSPYYLKFVWIGNCIETIVFFIWSYIYWKSRNTIKRILELKALKPKEVIENLDSFNFKGKTILSLFFSLFNLWGTIIEIIKTFF</sequence>
<feature type="transmembrane region" description="Helical" evidence="1">
    <location>
        <begin position="123"/>
        <end position="141"/>
    </location>
</feature>
<keyword evidence="1" id="KW-1133">Transmembrane helix</keyword>
<name>A0A096AJ77_9FIRM</name>
<dbReference type="EMBL" id="JRNT01000032">
    <property type="protein sequence ID" value="KGF46651.1"/>
    <property type="molecule type" value="Genomic_DNA"/>
</dbReference>
<organism evidence="2 3">
    <name type="scientific">Veillonella montpellierensis DNF00314</name>
    <dbReference type="NCBI Taxonomy" id="1401067"/>
    <lineage>
        <taxon>Bacteria</taxon>
        <taxon>Bacillati</taxon>
        <taxon>Bacillota</taxon>
        <taxon>Negativicutes</taxon>
        <taxon>Veillonellales</taxon>
        <taxon>Veillonellaceae</taxon>
        <taxon>Veillonella</taxon>
    </lineage>
</organism>
<keyword evidence="3" id="KW-1185">Reference proteome</keyword>